<evidence type="ECO:0000313" key="1">
    <source>
        <dbReference type="EMBL" id="CAI9282062.1"/>
    </source>
</evidence>
<name>A0AA35YY70_LACSI</name>
<keyword evidence="2" id="KW-1185">Reference proteome</keyword>
<protein>
    <recommendedName>
        <fullName evidence="3">Transposase MuDR plant domain-containing protein</fullName>
    </recommendedName>
</protein>
<accession>A0AA35YY70</accession>
<dbReference type="Proteomes" id="UP001177003">
    <property type="component" value="Chromosome 4"/>
</dbReference>
<reference evidence="1" key="1">
    <citation type="submission" date="2023-04" db="EMBL/GenBank/DDBJ databases">
        <authorList>
            <person name="Vijverberg K."/>
            <person name="Xiong W."/>
            <person name="Schranz E."/>
        </authorList>
    </citation>
    <scope>NUCLEOTIDE SEQUENCE</scope>
</reference>
<gene>
    <name evidence="1" type="ORF">LSALG_LOCUS21723</name>
</gene>
<dbReference type="EMBL" id="OX465080">
    <property type="protein sequence ID" value="CAI9282062.1"/>
    <property type="molecule type" value="Genomic_DNA"/>
</dbReference>
<sequence>MGYEEFKDLCYVHVGVEKASHKLNISLCYQFGGQSTISRVISDSSLDVMYYLAENVANYWGQVLIEVEKIMSPTSTSFVDLLQNFEVLEPNPSNVPFPLPDCGTFEGDCDEANSLYSEDTSSESLCFGEDSDDDGVCETPVMNFMRDVGDIGDGDIVGLEDRIQIDVWKESENKIRLGMQFESKLQVKKEVTLWSINQNREFKVYDSKPNLWVAKYRTLGNEEESSGSVHYTPRCAWYVRAVKKKKNIFESLNNALRGARQLPIRACLDLTFNRTVQLFRNDIAMNCNTPLPSCVYRIVTKLQINDKGGNTYTVHYFQQTCTCESDWKIKADNSKLFVH</sequence>
<evidence type="ECO:0008006" key="3">
    <source>
        <dbReference type="Google" id="ProtNLM"/>
    </source>
</evidence>
<organism evidence="1 2">
    <name type="scientific">Lactuca saligna</name>
    <name type="common">Willowleaf lettuce</name>
    <dbReference type="NCBI Taxonomy" id="75948"/>
    <lineage>
        <taxon>Eukaryota</taxon>
        <taxon>Viridiplantae</taxon>
        <taxon>Streptophyta</taxon>
        <taxon>Embryophyta</taxon>
        <taxon>Tracheophyta</taxon>
        <taxon>Spermatophyta</taxon>
        <taxon>Magnoliopsida</taxon>
        <taxon>eudicotyledons</taxon>
        <taxon>Gunneridae</taxon>
        <taxon>Pentapetalae</taxon>
        <taxon>asterids</taxon>
        <taxon>campanulids</taxon>
        <taxon>Asterales</taxon>
        <taxon>Asteraceae</taxon>
        <taxon>Cichorioideae</taxon>
        <taxon>Cichorieae</taxon>
        <taxon>Lactucinae</taxon>
        <taxon>Lactuca</taxon>
    </lineage>
</organism>
<proteinExistence type="predicted"/>
<dbReference type="AlphaFoldDB" id="A0AA35YY70"/>
<evidence type="ECO:0000313" key="2">
    <source>
        <dbReference type="Proteomes" id="UP001177003"/>
    </source>
</evidence>